<reference evidence="3" key="1">
    <citation type="submission" date="2012-09" db="EMBL/GenBank/DDBJ databases">
        <title>Inhibition of the growth of Bacillus subtilis by a novel anti-bacterial protein from the soil metagenome.</title>
        <authorList>
            <person name="O'Mahony M.M."/>
            <person name="Henneberger R."/>
            <person name="Doohan F."/>
            <person name="Marchesi J.R."/>
            <person name="Dobson A.D.W."/>
        </authorList>
    </citation>
    <scope>NUCLEOTIDE SEQUENCE</scope>
</reference>
<evidence type="ECO:0000313" key="3">
    <source>
        <dbReference type="EMBL" id="AFY17091.1"/>
    </source>
</evidence>
<protein>
    <submittedName>
        <fullName evidence="3">Alpha/beta hydrolase</fullName>
    </submittedName>
</protein>
<proteinExistence type="predicted"/>
<dbReference type="InterPro" id="IPR000073">
    <property type="entry name" value="AB_hydrolase_1"/>
</dbReference>
<sequence length="270" mass="29450">MNLIDRGHGVPVVLIPGIQGRWEWMKPTVEALAAHCRVLTFSLADEPTAGADIEAPGFDGYVAQVRQALDQARLERAVICGVSYGGLVASAFAATHPDRLAALVLASALPPSWQLNDRARFYLRAPRLLSPVFCLASLRLYPEIAAASGGHWPGVRAAARVGARAIRHPFHPVRMARRATFTPTMSATTPDDLRVPVLLITGDEGLDKVVPPRLTMEYRRRWPHAQHAILPRTGHLGIVTRAREFAGLVAPFAQQAVQDAELASRRRHVG</sequence>
<dbReference type="Gene3D" id="3.40.50.1820">
    <property type="entry name" value="alpha/beta hydrolase"/>
    <property type="match status" value="1"/>
</dbReference>
<dbReference type="GO" id="GO:0016020">
    <property type="term" value="C:membrane"/>
    <property type="evidence" value="ECO:0007669"/>
    <property type="project" value="TreeGrafter"/>
</dbReference>
<dbReference type="PANTHER" id="PTHR43798:SF31">
    <property type="entry name" value="AB HYDROLASE SUPERFAMILY PROTEIN YCLE"/>
    <property type="match status" value="1"/>
</dbReference>
<dbReference type="InterPro" id="IPR050266">
    <property type="entry name" value="AB_hydrolase_sf"/>
</dbReference>
<dbReference type="GO" id="GO:0016787">
    <property type="term" value="F:hydrolase activity"/>
    <property type="evidence" value="ECO:0007669"/>
    <property type="project" value="UniProtKB-KW"/>
</dbReference>
<dbReference type="SUPFAM" id="SSF53474">
    <property type="entry name" value="alpha/beta-Hydrolases"/>
    <property type="match status" value="1"/>
</dbReference>
<keyword evidence="1 3" id="KW-0378">Hydrolase</keyword>
<dbReference type="EMBL" id="JX846920">
    <property type="protein sequence ID" value="AFY17091.1"/>
    <property type="molecule type" value="Genomic_DNA"/>
</dbReference>
<dbReference type="AlphaFoldDB" id="K9NAQ0"/>
<dbReference type="PANTHER" id="PTHR43798">
    <property type="entry name" value="MONOACYLGLYCEROL LIPASE"/>
    <property type="match status" value="1"/>
</dbReference>
<dbReference type="InterPro" id="IPR029058">
    <property type="entry name" value="AB_hydrolase_fold"/>
</dbReference>
<evidence type="ECO:0000259" key="2">
    <source>
        <dbReference type="Pfam" id="PF00561"/>
    </source>
</evidence>
<dbReference type="Pfam" id="PF00561">
    <property type="entry name" value="Abhydrolase_1"/>
    <property type="match status" value="1"/>
</dbReference>
<name>K9NAQ0_9BACT</name>
<accession>K9NAQ0</accession>
<evidence type="ECO:0000256" key="1">
    <source>
        <dbReference type="ARBA" id="ARBA00022801"/>
    </source>
</evidence>
<organism evidence="3">
    <name type="scientific">uncultured bacterium 'To-T 020 P12'</name>
    <dbReference type="NCBI Taxonomy" id="1263626"/>
    <lineage>
        <taxon>Bacteria</taxon>
        <taxon>environmental samples</taxon>
    </lineage>
</organism>
<feature type="domain" description="AB hydrolase-1" evidence="2">
    <location>
        <begin position="11"/>
        <end position="240"/>
    </location>
</feature>